<evidence type="ECO:0000256" key="2">
    <source>
        <dbReference type="PROSITE-ProRule" id="PRU00192"/>
    </source>
</evidence>
<evidence type="ECO:0000313" key="6">
    <source>
        <dbReference type="Proteomes" id="UP000282613"/>
    </source>
</evidence>
<evidence type="ECO:0000313" key="7">
    <source>
        <dbReference type="WBParaSite" id="TASK_0000520501-mRNA-1"/>
    </source>
</evidence>
<protein>
    <submittedName>
        <fullName evidence="7">SH3 domain-containing protein</fullName>
    </submittedName>
</protein>
<reference evidence="5 6" key="2">
    <citation type="submission" date="2018-11" db="EMBL/GenBank/DDBJ databases">
        <authorList>
            <consortium name="Pathogen Informatics"/>
        </authorList>
    </citation>
    <scope>NUCLEOTIDE SEQUENCE [LARGE SCALE GENOMIC DNA]</scope>
</reference>
<dbReference type="Proteomes" id="UP000282613">
    <property type="component" value="Unassembled WGS sequence"/>
</dbReference>
<dbReference type="STRING" id="60517.A0A0R3W537"/>
<keyword evidence="6" id="KW-1185">Reference proteome</keyword>
<evidence type="ECO:0000259" key="4">
    <source>
        <dbReference type="PROSITE" id="PS50002"/>
    </source>
</evidence>
<dbReference type="WBParaSite" id="TASK_0000520501-mRNA-1">
    <property type="protein sequence ID" value="TASK_0000520501-mRNA-1"/>
    <property type="gene ID" value="TASK_0000520501"/>
</dbReference>
<reference evidence="7" key="1">
    <citation type="submission" date="2017-02" db="UniProtKB">
        <authorList>
            <consortium name="WormBaseParasite"/>
        </authorList>
    </citation>
    <scope>IDENTIFICATION</scope>
</reference>
<gene>
    <name evidence="5" type="ORF">TASK_LOCUS5206</name>
</gene>
<dbReference type="PANTHER" id="PTHR13357">
    <property type="entry name" value="SH3 ADAPTER PROTEIN SPIN90 NCK INTERACTING PROTEIN WITH SH3 DOMAIN"/>
    <property type="match status" value="1"/>
</dbReference>
<dbReference type="EMBL" id="UYRS01018400">
    <property type="protein sequence ID" value="VDK34698.1"/>
    <property type="molecule type" value="Genomic_DNA"/>
</dbReference>
<dbReference type="GO" id="GO:0071933">
    <property type="term" value="F:Arp2/3 complex binding"/>
    <property type="evidence" value="ECO:0007669"/>
    <property type="project" value="TreeGrafter"/>
</dbReference>
<organism evidence="7">
    <name type="scientific">Taenia asiatica</name>
    <name type="common">Asian tapeworm</name>
    <dbReference type="NCBI Taxonomy" id="60517"/>
    <lineage>
        <taxon>Eukaryota</taxon>
        <taxon>Metazoa</taxon>
        <taxon>Spiralia</taxon>
        <taxon>Lophotrochozoa</taxon>
        <taxon>Platyhelminthes</taxon>
        <taxon>Cestoda</taxon>
        <taxon>Eucestoda</taxon>
        <taxon>Cyclophyllidea</taxon>
        <taxon>Taeniidae</taxon>
        <taxon>Taenia</taxon>
    </lineage>
</organism>
<name>A0A0R3W537_TAEAS</name>
<dbReference type="SMART" id="SM00326">
    <property type="entry name" value="SH3"/>
    <property type="match status" value="1"/>
</dbReference>
<dbReference type="InterPro" id="IPR036028">
    <property type="entry name" value="SH3-like_dom_sf"/>
</dbReference>
<dbReference type="SUPFAM" id="SSF50044">
    <property type="entry name" value="SH3-domain"/>
    <property type="match status" value="1"/>
</dbReference>
<accession>A0A0R3W537</accession>
<sequence>MFVSRFPFTAKFPQSISFSADDHFLGLRKENDHWLYVFHEDGRLGAVPINYVEESSSKSPEDVCKIIDSAIAAMVSRDIYEKETILSYLKELKDDLLSNCSKANLPSLPVHSRSNATAKKTSRGNGETKNLTARVPGISFLMVDKLRNATLTSFSRCTNGLVKVLKVLSDADPQLTTLSNELILELLDPNPTVRRSIYVRTEDWKGLQEHIAHLEQRAKNQQEGSWPLIDDDAMVIRDLDKFVELLCNVDPDMVCTCLSDDRLPLALSYLYQGEKSVLVRRFYLLVAMATCHIQPAVWPVYLDSGLPMEIIREIRSSDVGSLDFILDLRVLTVLLTKSNSLPVNLQNELDESFFDCVFGIISRFVTGKMNPTIDKSPITGAMRRLCVSDTNSSQAQGNDNAKTTSSILLLDTFIQFVCAANRHFCTSQSTPPTPIMNAMLGNHAATRDLVERLLYIFNRDVDPLSLDGVLFVRRLRSVLHEGFDTSSQLYSGFLLDEDPDDESSMGLFAKSRRISSTQSSAGENGAGAGEVSGSGEHASSADESGVRVGGSGKGLHHRTGLTDATLQLAPDTPRNAARKLLADIFSNRDTANLIYHNDVNVVIDVIIRQICDLPANSPNLSEFLFCMDKVIRNTDCMSRSGGPYRLEDILEALRGVEFSANTFSALNSRDFTISRSLRLTNDLLALLSAITSQRTA</sequence>
<feature type="domain" description="SH3" evidence="4">
    <location>
        <begin position="1"/>
        <end position="57"/>
    </location>
</feature>
<dbReference type="Pfam" id="PF09431">
    <property type="entry name" value="SPIN90_LRD"/>
    <property type="match status" value="1"/>
</dbReference>
<dbReference type="InterPro" id="IPR030125">
    <property type="entry name" value="SPIN90/Ldb17"/>
</dbReference>
<dbReference type="InterPro" id="IPR001452">
    <property type="entry name" value="SH3_domain"/>
</dbReference>
<dbReference type="GO" id="GO:0006897">
    <property type="term" value="P:endocytosis"/>
    <property type="evidence" value="ECO:0007669"/>
    <property type="project" value="TreeGrafter"/>
</dbReference>
<dbReference type="AlphaFoldDB" id="A0A0R3W537"/>
<feature type="region of interest" description="Disordered" evidence="3">
    <location>
        <begin position="111"/>
        <end position="130"/>
    </location>
</feature>
<dbReference type="OrthoDB" id="445362at2759"/>
<evidence type="ECO:0000256" key="3">
    <source>
        <dbReference type="SAM" id="MobiDB-lite"/>
    </source>
</evidence>
<dbReference type="PROSITE" id="PS50002">
    <property type="entry name" value="SH3"/>
    <property type="match status" value="1"/>
</dbReference>
<evidence type="ECO:0000256" key="1">
    <source>
        <dbReference type="ARBA" id="ARBA00022443"/>
    </source>
</evidence>
<feature type="region of interest" description="Disordered" evidence="3">
    <location>
        <begin position="514"/>
        <end position="569"/>
    </location>
</feature>
<dbReference type="InterPro" id="IPR018556">
    <property type="entry name" value="SPIN90/Ldb17_LRD"/>
</dbReference>
<evidence type="ECO:0000313" key="5">
    <source>
        <dbReference type="EMBL" id="VDK34698.1"/>
    </source>
</evidence>
<dbReference type="Gene3D" id="2.30.30.40">
    <property type="entry name" value="SH3 Domains"/>
    <property type="match status" value="1"/>
</dbReference>
<keyword evidence="1 2" id="KW-0728">SH3 domain</keyword>
<proteinExistence type="predicted"/>
<dbReference type="PANTHER" id="PTHR13357:SF1">
    <property type="entry name" value="NCK-INTERACTING PROTEIN WITH SH3 DOMAIN"/>
    <property type="match status" value="1"/>
</dbReference>
<feature type="compositionally biased region" description="Polar residues" evidence="3">
    <location>
        <begin position="112"/>
        <end position="130"/>
    </location>
</feature>